<evidence type="ECO:0000313" key="10">
    <source>
        <dbReference type="Proteomes" id="UP000182334"/>
    </source>
</evidence>
<evidence type="ECO:0000256" key="3">
    <source>
        <dbReference type="ARBA" id="ARBA00022692"/>
    </source>
</evidence>
<evidence type="ECO:0000256" key="5">
    <source>
        <dbReference type="ARBA" id="ARBA00023136"/>
    </source>
</evidence>
<evidence type="ECO:0000313" key="9">
    <source>
        <dbReference type="EMBL" id="SGZ52808.1"/>
    </source>
</evidence>
<dbReference type="EMBL" id="LT635758">
    <property type="protein sequence ID" value="SGZ52808.1"/>
    <property type="molecule type" value="Genomic_DNA"/>
</dbReference>
<protein>
    <submittedName>
        <fullName evidence="9">CIC11C00000003399</fullName>
    </submittedName>
</protein>
<evidence type="ECO:0000256" key="6">
    <source>
        <dbReference type="SAM" id="MobiDB-lite"/>
    </source>
</evidence>
<comment type="subcellular location">
    <subcellularLocation>
        <location evidence="1">Membrane</location>
        <topology evidence="1">Multi-pass membrane protein</topology>
    </subcellularLocation>
</comment>
<keyword evidence="3 7" id="KW-0812">Transmembrane</keyword>
<evidence type="ECO:0000256" key="2">
    <source>
        <dbReference type="ARBA" id="ARBA00008066"/>
    </source>
</evidence>
<evidence type="ECO:0000256" key="1">
    <source>
        <dbReference type="ARBA" id="ARBA00004141"/>
    </source>
</evidence>
<keyword evidence="4 7" id="KW-1133">Transmembrane helix</keyword>
<dbReference type="GO" id="GO:0005774">
    <property type="term" value="C:vacuolar membrane"/>
    <property type="evidence" value="ECO:0007669"/>
    <property type="project" value="TreeGrafter"/>
</dbReference>
<feature type="transmembrane region" description="Helical" evidence="7">
    <location>
        <begin position="355"/>
        <end position="373"/>
    </location>
</feature>
<feature type="transmembrane region" description="Helical" evidence="7">
    <location>
        <begin position="473"/>
        <end position="493"/>
    </location>
</feature>
<dbReference type="GO" id="GO:0015179">
    <property type="term" value="F:L-amino acid transmembrane transporter activity"/>
    <property type="evidence" value="ECO:0007669"/>
    <property type="project" value="TreeGrafter"/>
</dbReference>
<feature type="transmembrane region" description="Helical" evidence="7">
    <location>
        <begin position="211"/>
        <end position="234"/>
    </location>
</feature>
<evidence type="ECO:0000256" key="4">
    <source>
        <dbReference type="ARBA" id="ARBA00022989"/>
    </source>
</evidence>
<evidence type="ECO:0000256" key="7">
    <source>
        <dbReference type="SAM" id="Phobius"/>
    </source>
</evidence>
<dbReference type="InterPro" id="IPR013057">
    <property type="entry name" value="AA_transpt_TM"/>
</dbReference>
<accession>A0A1L0D9Z9</accession>
<feature type="transmembrane region" description="Helical" evidence="7">
    <location>
        <begin position="393"/>
        <end position="413"/>
    </location>
</feature>
<dbReference type="Proteomes" id="UP000182334">
    <property type="component" value="Chromosome III"/>
</dbReference>
<dbReference type="STRING" id="45354.A0A1L0D9Z9"/>
<proteinExistence type="inferred from homology"/>
<dbReference type="PANTHER" id="PTHR22950:SF349">
    <property type="entry name" value="AMINO ACID TRANSPORTER TRANSMEMBRANE DOMAIN-CONTAINING PROTEIN"/>
    <property type="match status" value="1"/>
</dbReference>
<reference evidence="9 10" key="1">
    <citation type="submission" date="2016-10" db="EMBL/GenBank/DDBJ databases">
        <authorList>
            <person name="de Groot N.N."/>
        </authorList>
    </citation>
    <scope>NUCLEOTIDE SEQUENCE [LARGE SCALE GENOMIC DNA]</scope>
    <source>
        <strain evidence="9 10">CBS 141442</strain>
    </source>
</reference>
<sequence>MPDRSPAMTSSTNSPISKPRRQSFLDLGGPNSINNFASSYTRAQSFVGSTLADNVLADEISPCTLNAQDEESAIANIDEVLDSPNAGRKGLLNSHRGFENLDTFHFPQDENTPLIHSRKNSRSSIGSSVGFHNNSTAPQTIFNAVNTLMGIAMLSLSYGFRLSGWVVGTILLLVCAWTTSKTAKILGSILKKNKELVTYGDIAYSFGGSKFQVLATCIFMVDLLGAAVLLVLLFSDSFTLIFPDVSAGYFKVLVVAVTFILSFLPLAMISLVSLTGIISTIAILVLITLCGFLTKETPGSLLSPAPTNLWPNSLREVILSLGIFMAPWGGHPVFPELYRDMRHPKKFDYCCNVTFLFTFKFDYIIAIVGYLMFGQNCADTLTKNIMTNKSYPSWVKPFFSIFLGILPISKLALVTRPIVSVYESYFRMNEHSVVTYKNGRKVIPMTTTKFISRLVFLLFLLLVSFVFTSFGKVIAFLGSAICFTICVTLPLMFHLKLNADILTPLLRGLTIAGIALGLSGAIAGTYASFVFEV</sequence>
<feature type="transmembrane region" description="Helical" evidence="7">
    <location>
        <begin position="166"/>
        <end position="190"/>
    </location>
</feature>
<feature type="transmembrane region" description="Helical" evidence="7">
    <location>
        <begin position="505"/>
        <end position="531"/>
    </location>
</feature>
<dbReference type="Pfam" id="PF01490">
    <property type="entry name" value="Aa_trans"/>
    <property type="match status" value="1"/>
</dbReference>
<dbReference type="AlphaFoldDB" id="A0A1L0D9Z9"/>
<name>A0A1L0D9Z9_9ASCO</name>
<organism evidence="9 10">
    <name type="scientific">Sungouiella intermedia</name>
    <dbReference type="NCBI Taxonomy" id="45354"/>
    <lineage>
        <taxon>Eukaryota</taxon>
        <taxon>Fungi</taxon>
        <taxon>Dikarya</taxon>
        <taxon>Ascomycota</taxon>
        <taxon>Saccharomycotina</taxon>
        <taxon>Pichiomycetes</taxon>
        <taxon>Metschnikowiaceae</taxon>
        <taxon>Sungouiella</taxon>
    </lineage>
</organism>
<feature type="region of interest" description="Disordered" evidence="6">
    <location>
        <begin position="1"/>
        <end position="28"/>
    </location>
</feature>
<evidence type="ECO:0000259" key="8">
    <source>
        <dbReference type="Pfam" id="PF01490"/>
    </source>
</evidence>
<dbReference type="PANTHER" id="PTHR22950">
    <property type="entry name" value="AMINO ACID TRANSPORTER"/>
    <property type="match status" value="1"/>
</dbReference>
<gene>
    <name evidence="9" type="ORF">SAMEA4029010_CIC11G00000003399</name>
</gene>
<feature type="domain" description="Amino acid transporter transmembrane" evidence="8">
    <location>
        <begin position="134"/>
        <end position="529"/>
    </location>
</feature>
<feature type="transmembrane region" description="Helical" evidence="7">
    <location>
        <begin position="450"/>
        <end position="467"/>
    </location>
</feature>
<comment type="similarity">
    <text evidence="2">Belongs to the amino acid/polyamine transporter 2 family.</text>
</comment>
<feature type="compositionally biased region" description="Polar residues" evidence="6">
    <location>
        <begin position="7"/>
        <end position="16"/>
    </location>
</feature>
<dbReference type="OrthoDB" id="655540at2759"/>
<feature type="transmembrane region" description="Helical" evidence="7">
    <location>
        <begin position="271"/>
        <end position="294"/>
    </location>
</feature>
<keyword evidence="10" id="KW-1185">Reference proteome</keyword>
<feature type="transmembrane region" description="Helical" evidence="7">
    <location>
        <begin position="246"/>
        <end position="264"/>
    </location>
</feature>
<keyword evidence="5 7" id="KW-0472">Membrane</keyword>